<dbReference type="InParanoid" id="A0A7N2MME6"/>
<dbReference type="Gramene" id="QL10p013031:mrna">
    <property type="protein sequence ID" value="QL10p013031:mrna"/>
    <property type="gene ID" value="QL10p013031"/>
</dbReference>
<name>A0A7N2MME6_QUELO</name>
<dbReference type="GO" id="GO:0080044">
    <property type="term" value="F:quercetin 7-O-glucosyltransferase activity"/>
    <property type="evidence" value="ECO:0007669"/>
    <property type="project" value="TreeGrafter"/>
</dbReference>
<protein>
    <submittedName>
        <fullName evidence="2">Uncharacterized protein</fullName>
    </submittedName>
</protein>
<evidence type="ECO:0000313" key="2">
    <source>
        <dbReference type="EnsemblPlants" id="QL10p013031:mrna"/>
    </source>
</evidence>
<dbReference type="AlphaFoldDB" id="A0A7N2MME6"/>
<dbReference type="PANTHER" id="PTHR11926">
    <property type="entry name" value="GLUCOSYL/GLUCURONOSYL TRANSFERASES"/>
    <property type="match status" value="1"/>
</dbReference>
<reference evidence="2 3" key="1">
    <citation type="journal article" date="2016" name="G3 (Bethesda)">
        <title>First Draft Assembly and Annotation of the Genome of a California Endemic Oak Quercus lobata Nee (Fagaceae).</title>
        <authorList>
            <person name="Sork V.L."/>
            <person name="Fitz-Gibbon S.T."/>
            <person name="Puiu D."/>
            <person name="Crepeau M."/>
            <person name="Gugger P.F."/>
            <person name="Sherman R."/>
            <person name="Stevens K."/>
            <person name="Langley C.H."/>
            <person name="Pellegrini M."/>
            <person name="Salzberg S.L."/>
        </authorList>
    </citation>
    <scope>NUCLEOTIDE SEQUENCE [LARGE SCALE GENOMIC DNA]</scope>
    <source>
        <strain evidence="2 3">cv. SW786</strain>
    </source>
</reference>
<dbReference type="GO" id="GO:0080043">
    <property type="term" value="F:quercetin 3-O-glucosyltransferase activity"/>
    <property type="evidence" value="ECO:0007669"/>
    <property type="project" value="TreeGrafter"/>
</dbReference>
<dbReference type="OMA" id="AQCHISP"/>
<dbReference type="Gene3D" id="3.40.50.2000">
    <property type="entry name" value="Glycogen Phosphorylase B"/>
    <property type="match status" value="1"/>
</dbReference>
<comment type="similarity">
    <text evidence="1">Belongs to the UDP-glycosyltransferase family.</text>
</comment>
<sequence>MSHQKGHVVELTYPAQCHISPLQFAKSLASKGLKATLATTHYTVRHATTVGVEPISDGYDEGGFKKAPNTEAYLESFKSFGPKTIAELISKFKDSASPVTVLLKQETEPVLLPGLPSLGLSDLRSILAQSASNSASLAVIMENFGCLEK</sequence>
<reference evidence="2" key="2">
    <citation type="submission" date="2021-01" db="UniProtKB">
        <authorList>
            <consortium name="EnsemblPlants"/>
        </authorList>
    </citation>
    <scope>IDENTIFICATION</scope>
</reference>
<dbReference type="PANTHER" id="PTHR11926:SF1526">
    <property type="entry name" value="GLYCOSYLTRANSFERASE"/>
    <property type="match status" value="1"/>
</dbReference>
<proteinExistence type="inferred from homology"/>
<dbReference type="SUPFAM" id="SSF53756">
    <property type="entry name" value="UDP-Glycosyltransferase/glycogen phosphorylase"/>
    <property type="match status" value="1"/>
</dbReference>
<evidence type="ECO:0000256" key="1">
    <source>
        <dbReference type="ARBA" id="ARBA00009995"/>
    </source>
</evidence>
<accession>A0A7N2MME6</accession>
<evidence type="ECO:0000313" key="3">
    <source>
        <dbReference type="Proteomes" id="UP000594261"/>
    </source>
</evidence>
<keyword evidence="3" id="KW-1185">Reference proteome</keyword>
<dbReference type="EMBL" id="LRBV02000010">
    <property type="status" value="NOT_ANNOTATED_CDS"/>
    <property type="molecule type" value="Genomic_DNA"/>
</dbReference>
<dbReference type="EnsemblPlants" id="QL10p013031:mrna">
    <property type="protein sequence ID" value="QL10p013031:mrna"/>
    <property type="gene ID" value="QL10p013031"/>
</dbReference>
<dbReference type="Proteomes" id="UP000594261">
    <property type="component" value="Chromosome 10"/>
</dbReference>
<organism evidence="2 3">
    <name type="scientific">Quercus lobata</name>
    <name type="common">Valley oak</name>
    <dbReference type="NCBI Taxonomy" id="97700"/>
    <lineage>
        <taxon>Eukaryota</taxon>
        <taxon>Viridiplantae</taxon>
        <taxon>Streptophyta</taxon>
        <taxon>Embryophyta</taxon>
        <taxon>Tracheophyta</taxon>
        <taxon>Spermatophyta</taxon>
        <taxon>Magnoliopsida</taxon>
        <taxon>eudicotyledons</taxon>
        <taxon>Gunneridae</taxon>
        <taxon>Pentapetalae</taxon>
        <taxon>rosids</taxon>
        <taxon>fabids</taxon>
        <taxon>Fagales</taxon>
        <taxon>Fagaceae</taxon>
        <taxon>Quercus</taxon>
    </lineage>
</organism>